<dbReference type="OrthoDB" id="9808564at2"/>
<dbReference type="PANTHER" id="PTHR42681">
    <property type="entry name" value="MALONYL-COA-ACYL CARRIER PROTEIN TRANSACYLASE, MITOCHONDRIAL"/>
    <property type="match status" value="1"/>
</dbReference>
<evidence type="ECO:0000256" key="4">
    <source>
        <dbReference type="ARBA" id="ARBA00023315"/>
    </source>
</evidence>
<evidence type="ECO:0000313" key="10">
    <source>
        <dbReference type="Proteomes" id="UP000054926"/>
    </source>
</evidence>
<keyword evidence="4 6" id="KW-0012">Acyltransferase</keyword>
<sequence>MSVFIFPGQGAQFKGMGKSLFAQFPEKVELANDILGYDIRKRVDSDDIHQTEVTQPLIYCVSCLSWLILREHYQPEMVLGHSLGEYAALYAAQVFDFETGLEIVKKRGELMQSVKGGAMAAVIGIKAADVADIIKNNQLPLYVANYNSPDQTVVAGTQDAISGCSQFFKEAKWIPLAVSGAFHSPLMSDVSQKFKSVLDAYTFAPAKLPIILNATARCHVDCPNPWTTVLSSQLVNPVYWNQSIQYCLSLGFIDFIEVEPGKRLSGLIKNILFPVV</sequence>
<dbReference type="InterPro" id="IPR004410">
    <property type="entry name" value="Malonyl_CoA-ACP_transAc_FabD"/>
</dbReference>
<dbReference type="RefSeq" id="WP_019349511.1">
    <property type="nucleotide sequence ID" value="NZ_LNYY01000019.1"/>
</dbReference>
<dbReference type="Proteomes" id="UP000054926">
    <property type="component" value="Unassembled WGS sequence"/>
</dbReference>
<dbReference type="Gene3D" id="3.40.366.10">
    <property type="entry name" value="Malonyl-Coenzyme A Acyl Carrier Protein, domain 2"/>
    <property type="match status" value="1"/>
</dbReference>
<dbReference type="InterPro" id="IPR001227">
    <property type="entry name" value="Ac_transferase_dom_sf"/>
</dbReference>
<evidence type="ECO:0000256" key="6">
    <source>
        <dbReference type="PIRNR" id="PIRNR000446"/>
    </source>
</evidence>
<dbReference type="SUPFAM" id="SSF55048">
    <property type="entry name" value="Probable ACP-binding domain of malonyl-CoA ACP transacylase"/>
    <property type="match status" value="1"/>
</dbReference>
<proteinExistence type="inferred from homology"/>
<feature type="domain" description="Malonyl-CoA:ACP transacylase (MAT)" evidence="8">
    <location>
        <begin position="5"/>
        <end position="275"/>
    </location>
</feature>
<reference evidence="9 10" key="1">
    <citation type="submission" date="2015-11" db="EMBL/GenBank/DDBJ databases">
        <title>Genomic analysis of 38 Legionella species identifies large and diverse effector repertoires.</title>
        <authorList>
            <person name="Burstein D."/>
            <person name="Amaro F."/>
            <person name="Zusman T."/>
            <person name="Lifshitz Z."/>
            <person name="Cohen O."/>
            <person name="Gilbert J.A."/>
            <person name="Pupko T."/>
            <person name="Shuman H.A."/>
            <person name="Segal G."/>
        </authorList>
    </citation>
    <scope>NUCLEOTIDE SEQUENCE [LARGE SCALE GENOMIC DNA]</scope>
    <source>
        <strain evidence="9 10">IMVS3376</strain>
    </source>
</reference>
<name>A0A0W0ZHY1_9GAMM</name>
<comment type="similarity">
    <text evidence="6">Belongs to the fabD family.</text>
</comment>
<gene>
    <name evidence="9" type="primary">fabD_3</name>
    <name evidence="9" type="ORF">Lste_2162</name>
</gene>
<evidence type="ECO:0000256" key="5">
    <source>
        <dbReference type="ARBA" id="ARBA00048462"/>
    </source>
</evidence>
<dbReference type="NCBIfam" id="TIGR00128">
    <property type="entry name" value="fabD"/>
    <property type="match status" value="1"/>
</dbReference>
<dbReference type="SUPFAM" id="SSF52151">
    <property type="entry name" value="FabD/lysophospholipase-like"/>
    <property type="match status" value="1"/>
</dbReference>
<dbReference type="InterPro" id="IPR024925">
    <property type="entry name" value="Malonyl_CoA-ACP_transAc"/>
</dbReference>
<dbReference type="InterPro" id="IPR014043">
    <property type="entry name" value="Acyl_transferase_dom"/>
</dbReference>
<dbReference type="GO" id="GO:0004314">
    <property type="term" value="F:[acyl-carrier-protein] S-malonyltransferase activity"/>
    <property type="evidence" value="ECO:0007669"/>
    <property type="project" value="UniProtKB-EC"/>
</dbReference>
<dbReference type="InterPro" id="IPR016036">
    <property type="entry name" value="Malonyl_transacylase_ACP-bd"/>
</dbReference>
<feature type="active site" evidence="7">
    <location>
        <position position="82"/>
    </location>
</feature>
<keyword evidence="10" id="KW-1185">Reference proteome</keyword>
<dbReference type="EC" id="2.3.1.39" evidence="1 6"/>
<dbReference type="STRING" id="947033.Lste_2162"/>
<keyword evidence="3 6" id="KW-0808">Transferase</keyword>
<organism evidence="9 10">
    <name type="scientific">Legionella steelei</name>
    <dbReference type="NCBI Taxonomy" id="947033"/>
    <lineage>
        <taxon>Bacteria</taxon>
        <taxon>Pseudomonadati</taxon>
        <taxon>Pseudomonadota</taxon>
        <taxon>Gammaproteobacteria</taxon>
        <taxon>Legionellales</taxon>
        <taxon>Legionellaceae</taxon>
        <taxon>Legionella</taxon>
    </lineage>
</organism>
<dbReference type="PATRIC" id="fig|947033.5.peg.2290"/>
<dbReference type="PIRSF" id="PIRSF000446">
    <property type="entry name" value="Mct"/>
    <property type="match status" value="1"/>
</dbReference>
<evidence type="ECO:0000256" key="3">
    <source>
        <dbReference type="ARBA" id="ARBA00022679"/>
    </source>
</evidence>
<dbReference type="GO" id="GO:0006633">
    <property type="term" value="P:fatty acid biosynthetic process"/>
    <property type="evidence" value="ECO:0007669"/>
    <property type="project" value="TreeGrafter"/>
</dbReference>
<dbReference type="Pfam" id="PF00698">
    <property type="entry name" value="Acyl_transf_1"/>
    <property type="match status" value="1"/>
</dbReference>
<protein>
    <recommendedName>
        <fullName evidence="2 6">Malonyl CoA-acyl carrier protein transacylase</fullName>
        <ecNumber evidence="1 6">2.3.1.39</ecNumber>
    </recommendedName>
</protein>
<dbReference type="Gene3D" id="3.30.70.250">
    <property type="entry name" value="Malonyl-CoA ACP transacylase, ACP-binding"/>
    <property type="match status" value="1"/>
</dbReference>
<dbReference type="AlphaFoldDB" id="A0A0W0ZHY1"/>
<dbReference type="GeneID" id="93291373"/>
<evidence type="ECO:0000259" key="8">
    <source>
        <dbReference type="SMART" id="SM00827"/>
    </source>
</evidence>
<feature type="active site" evidence="7">
    <location>
        <position position="183"/>
    </location>
</feature>
<dbReference type="PANTHER" id="PTHR42681:SF1">
    <property type="entry name" value="MALONYL-COA-ACYL CARRIER PROTEIN TRANSACYLASE, MITOCHONDRIAL"/>
    <property type="match status" value="1"/>
</dbReference>
<comment type="catalytic activity">
    <reaction evidence="5 6">
        <text>holo-[ACP] + malonyl-CoA = malonyl-[ACP] + CoA</text>
        <dbReference type="Rhea" id="RHEA:41792"/>
        <dbReference type="Rhea" id="RHEA-COMP:9623"/>
        <dbReference type="Rhea" id="RHEA-COMP:9685"/>
        <dbReference type="ChEBI" id="CHEBI:57287"/>
        <dbReference type="ChEBI" id="CHEBI:57384"/>
        <dbReference type="ChEBI" id="CHEBI:64479"/>
        <dbReference type="ChEBI" id="CHEBI:78449"/>
        <dbReference type="EC" id="2.3.1.39"/>
    </reaction>
</comment>
<dbReference type="InterPro" id="IPR016035">
    <property type="entry name" value="Acyl_Trfase/lysoPLipase"/>
</dbReference>
<evidence type="ECO:0000256" key="7">
    <source>
        <dbReference type="PIRSR" id="PIRSR000446-1"/>
    </source>
</evidence>
<evidence type="ECO:0000256" key="2">
    <source>
        <dbReference type="ARBA" id="ARBA00018953"/>
    </source>
</evidence>
<evidence type="ECO:0000256" key="1">
    <source>
        <dbReference type="ARBA" id="ARBA00013258"/>
    </source>
</evidence>
<dbReference type="SMART" id="SM00827">
    <property type="entry name" value="PKS_AT"/>
    <property type="match status" value="1"/>
</dbReference>
<comment type="caution">
    <text evidence="9">The sequence shown here is derived from an EMBL/GenBank/DDBJ whole genome shotgun (WGS) entry which is preliminary data.</text>
</comment>
<dbReference type="InterPro" id="IPR050858">
    <property type="entry name" value="Mal-CoA-ACP_Trans/PKS_FabD"/>
</dbReference>
<accession>A0A0W0ZHY1</accession>
<evidence type="ECO:0000313" key="9">
    <source>
        <dbReference type="EMBL" id="KTD69004.1"/>
    </source>
</evidence>
<dbReference type="GO" id="GO:0005829">
    <property type="term" value="C:cytosol"/>
    <property type="evidence" value="ECO:0007669"/>
    <property type="project" value="TreeGrafter"/>
</dbReference>
<dbReference type="EMBL" id="LNYY01000019">
    <property type="protein sequence ID" value="KTD69004.1"/>
    <property type="molecule type" value="Genomic_DNA"/>
</dbReference>